<dbReference type="Pfam" id="PF00571">
    <property type="entry name" value="CBS"/>
    <property type="match status" value="2"/>
</dbReference>
<evidence type="ECO:0000256" key="6">
    <source>
        <dbReference type="ARBA" id="ARBA00022737"/>
    </source>
</evidence>
<dbReference type="InterPro" id="IPR046342">
    <property type="entry name" value="CBS_dom_sf"/>
</dbReference>
<feature type="signal peptide" evidence="15">
    <location>
        <begin position="1"/>
        <end position="24"/>
    </location>
</feature>
<evidence type="ECO:0000259" key="16">
    <source>
        <dbReference type="PROSITE" id="PS50042"/>
    </source>
</evidence>
<dbReference type="GO" id="GO:0005886">
    <property type="term" value="C:plasma membrane"/>
    <property type="evidence" value="ECO:0007669"/>
    <property type="project" value="UniProtKB-SubCell"/>
</dbReference>
<dbReference type="InterPro" id="IPR000595">
    <property type="entry name" value="cNMP-bd_dom"/>
</dbReference>
<keyword evidence="4" id="KW-1003">Cell membrane</keyword>
<evidence type="ECO:0000256" key="10">
    <source>
        <dbReference type="ARBA" id="ARBA00023136"/>
    </source>
</evidence>
<dbReference type="Pfam" id="PF25562">
    <property type="entry name" value="CNBH_CNNM2_C"/>
    <property type="match status" value="1"/>
</dbReference>
<keyword evidence="5 12" id="KW-0812">Transmembrane</keyword>
<evidence type="ECO:0000256" key="15">
    <source>
        <dbReference type="SAM" id="SignalP"/>
    </source>
</evidence>
<accession>A0A4Y2CRZ8</accession>
<keyword evidence="8" id="KW-0406">Ion transport</keyword>
<dbReference type="InterPro" id="IPR002550">
    <property type="entry name" value="CNNM"/>
</dbReference>
<dbReference type="GO" id="GO:0022857">
    <property type="term" value="F:transmembrane transporter activity"/>
    <property type="evidence" value="ECO:0007669"/>
    <property type="project" value="TreeGrafter"/>
</dbReference>
<feature type="domain" description="CBS" evidence="17">
    <location>
        <begin position="467"/>
        <end position="528"/>
    </location>
</feature>
<evidence type="ECO:0000256" key="2">
    <source>
        <dbReference type="ARBA" id="ARBA00010484"/>
    </source>
</evidence>
<evidence type="ECO:0000256" key="5">
    <source>
        <dbReference type="ARBA" id="ARBA00022692"/>
    </source>
</evidence>
<evidence type="ECO:0000313" key="19">
    <source>
        <dbReference type="EMBL" id="GBM07153.1"/>
    </source>
</evidence>
<organism evidence="19 20">
    <name type="scientific">Araneus ventricosus</name>
    <name type="common">Orbweaver spider</name>
    <name type="synonym">Epeira ventricosa</name>
    <dbReference type="NCBI Taxonomy" id="182803"/>
    <lineage>
        <taxon>Eukaryota</taxon>
        <taxon>Metazoa</taxon>
        <taxon>Ecdysozoa</taxon>
        <taxon>Arthropoda</taxon>
        <taxon>Chelicerata</taxon>
        <taxon>Arachnida</taxon>
        <taxon>Araneae</taxon>
        <taxon>Araneomorphae</taxon>
        <taxon>Entelegynae</taxon>
        <taxon>Araneoidea</taxon>
        <taxon>Araneidae</taxon>
        <taxon>Araneus</taxon>
    </lineage>
</organism>
<dbReference type="InterPro" id="IPR044751">
    <property type="entry name" value="Ion_transp-like_CBS"/>
</dbReference>
<feature type="chain" id="PRO_5021349503" evidence="15">
    <location>
        <begin position="25"/>
        <end position="827"/>
    </location>
</feature>
<evidence type="ECO:0000256" key="1">
    <source>
        <dbReference type="ARBA" id="ARBA00004651"/>
    </source>
</evidence>
<dbReference type="PROSITE" id="PS51846">
    <property type="entry name" value="CNNM"/>
    <property type="match status" value="1"/>
</dbReference>
<protein>
    <submittedName>
        <fullName evidence="19">Metal transporter CNNM4</fullName>
    </submittedName>
</protein>
<feature type="transmembrane region" description="Helical" evidence="14">
    <location>
        <begin position="388"/>
        <end position="408"/>
    </location>
</feature>
<gene>
    <name evidence="19" type="primary">cnnm4</name>
    <name evidence="19" type="ORF">AVEN_15409_1</name>
</gene>
<evidence type="ECO:0000259" key="17">
    <source>
        <dbReference type="PROSITE" id="PS51371"/>
    </source>
</evidence>
<dbReference type="PANTHER" id="PTHR12064">
    <property type="entry name" value="METAL TRANSPORTER CNNM"/>
    <property type="match status" value="1"/>
</dbReference>
<proteinExistence type="inferred from homology"/>
<feature type="domain" description="CNNM transmembrane" evidence="18">
    <location>
        <begin position="269"/>
        <end position="449"/>
    </location>
</feature>
<comment type="subcellular location">
    <subcellularLocation>
        <location evidence="1">Cell membrane</location>
        <topology evidence="1">Multi-pass membrane protein</topology>
    </subcellularLocation>
</comment>
<dbReference type="SUPFAM" id="SSF54631">
    <property type="entry name" value="CBS-domain pair"/>
    <property type="match status" value="1"/>
</dbReference>
<evidence type="ECO:0000256" key="14">
    <source>
        <dbReference type="SAM" id="Phobius"/>
    </source>
</evidence>
<evidence type="ECO:0000256" key="4">
    <source>
        <dbReference type="ARBA" id="ARBA00022475"/>
    </source>
</evidence>
<evidence type="ECO:0000256" key="8">
    <source>
        <dbReference type="ARBA" id="ARBA00023065"/>
    </source>
</evidence>
<evidence type="ECO:0000256" key="3">
    <source>
        <dbReference type="ARBA" id="ARBA00022448"/>
    </source>
</evidence>
<dbReference type="AlphaFoldDB" id="A0A4Y2CRZ8"/>
<evidence type="ECO:0000256" key="11">
    <source>
        <dbReference type="PROSITE-ProRule" id="PRU00703"/>
    </source>
</evidence>
<dbReference type="CDD" id="cd04590">
    <property type="entry name" value="CBS_pair_CorC_HlyC_assoc"/>
    <property type="match status" value="1"/>
</dbReference>
<dbReference type="Gene3D" id="3.10.580.10">
    <property type="entry name" value="CBS-domain"/>
    <property type="match status" value="1"/>
</dbReference>
<dbReference type="PROSITE" id="PS51371">
    <property type="entry name" value="CBS"/>
    <property type="match status" value="2"/>
</dbReference>
<comment type="caution">
    <text evidence="19">The sequence shown here is derived from an EMBL/GenBank/DDBJ whole genome shotgun (WGS) entry which is preliminary data.</text>
</comment>
<evidence type="ECO:0000313" key="20">
    <source>
        <dbReference type="Proteomes" id="UP000499080"/>
    </source>
</evidence>
<evidence type="ECO:0000259" key="18">
    <source>
        <dbReference type="PROSITE" id="PS51846"/>
    </source>
</evidence>
<dbReference type="FunFam" id="3.10.580.10:FF:000001">
    <property type="entry name" value="Putative metal transporter CNNM3 isoform 2"/>
    <property type="match status" value="1"/>
</dbReference>
<feature type="domain" description="CBS" evidence="17">
    <location>
        <begin position="535"/>
        <end position="601"/>
    </location>
</feature>
<keyword evidence="3" id="KW-0813">Transport</keyword>
<keyword evidence="9 11" id="KW-0129">CBS domain</keyword>
<feature type="transmembrane region" description="Helical" evidence="14">
    <location>
        <begin position="275"/>
        <end position="300"/>
    </location>
</feature>
<evidence type="ECO:0000256" key="9">
    <source>
        <dbReference type="ARBA" id="ARBA00023122"/>
    </source>
</evidence>
<dbReference type="GO" id="GO:0010960">
    <property type="term" value="P:magnesium ion homeostasis"/>
    <property type="evidence" value="ECO:0007669"/>
    <property type="project" value="InterPro"/>
</dbReference>
<keyword evidence="6" id="KW-0677">Repeat</keyword>
<evidence type="ECO:0000256" key="13">
    <source>
        <dbReference type="SAM" id="MobiDB-lite"/>
    </source>
</evidence>
<reference evidence="19 20" key="1">
    <citation type="journal article" date="2019" name="Sci. Rep.">
        <title>Orb-weaving spider Araneus ventricosus genome elucidates the spidroin gene catalogue.</title>
        <authorList>
            <person name="Kono N."/>
            <person name="Nakamura H."/>
            <person name="Ohtoshi R."/>
            <person name="Moran D.A.P."/>
            <person name="Shinohara A."/>
            <person name="Yoshida Y."/>
            <person name="Fujiwara M."/>
            <person name="Mori M."/>
            <person name="Tomita M."/>
            <person name="Arakawa K."/>
        </authorList>
    </citation>
    <scope>NUCLEOTIDE SEQUENCE [LARGE SCALE GENOMIC DNA]</scope>
</reference>
<dbReference type="PANTHER" id="PTHR12064:SF94">
    <property type="entry name" value="UNEXTENDED PROTEIN"/>
    <property type="match status" value="1"/>
</dbReference>
<dbReference type="PROSITE" id="PS50042">
    <property type="entry name" value="CNMP_BINDING_3"/>
    <property type="match status" value="1"/>
</dbReference>
<feature type="region of interest" description="Disordered" evidence="13">
    <location>
        <begin position="793"/>
        <end position="827"/>
    </location>
</feature>
<keyword evidence="7 12" id="KW-1133">Transmembrane helix</keyword>
<evidence type="ECO:0000256" key="7">
    <source>
        <dbReference type="ARBA" id="ARBA00022989"/>
    </source>
</evidence>
<dbReference type="OrthoDB" id="5353557at2759"/>
<evidence type="ECO:0000256" key="12">
    <source>
        <dbReference type="PROSITE-ProRule" id="PRU01193"/>
    </source>
</evidence>
<comment type="similarity">
    <text evidence="2">Belongs to the ACDP family.</text>
</comment>
<dbReference type="InterPro" id="IPR000644">
    <property type="entry name" value="CBS_dom"/>
</dbReference>
<keyword evidence="10 12" id="KW-0472">Membrane</keyword>
<dbReference type="InterPro" id="IPR045095">
    <property type="entry name" value="ACDP"/>
</dbReference>
<feature type="transmembrane region" description="Helical" evidence="14">
    <location>
        <begin position="332"/>
        <end position="352"/>
    </location>
</feature>
<feature type="compositionally biased region" description="Basic and acidic residues" evidence="13">
    <location>
        <begin position="793"/>
        <end position="809"/>
    </location>
</feature>
<dbReference type="Proteomes" id="UP000499080">
    <property type="component" value="Unassembled WGS sequence"/>
</dbReference>
<keyword evidence="15" id="KW-0732">Signal</keyword>
<feature type="domain" description="Cyclic nucleotide-binding" evidence="16">
    <location>
        <begin position="687"/>
        <end position="732"/>
    </location>
</feature>
<name>A0A4Y2CRZ8_ARAVE</name>
<keyword evidence="20" id="KW-1185">Reference proteome</keyword>
<feature type="compositionally biased region" description="Polar residues" evidence="13">
    <location>
        <begin position="810"/>
        <end position="827"/>
    </location>
</feature>
<sequence length="827" mass="92800">MCDSLALCLYSILVLLTIISFSHEVTVNGDVNFGRLSAIESHVLNRSTEKDLKKYSVNLQNIDPEFRVFIDLDIERNHFGASYKDFKATQANLYYNISGSNIDLNFDESLYRSDTPHQVCIRHKPSKDRSSKEEENVIVSSCKNRPILIGIRVSNDRASTSDDGIIELPANTKVRMLLFGLEFSNETEIAFTTIGKSRGSRCDDLPLIKIISLSSSDVLSDRTIETDLSLPISHNGDLYYVCFKDAKETISPWIHQGNEPWLSLKPVGRYLPIELQSIIICFLLILSGLFSGLNLGLMALECTELRVLEKCGTESEKRHASKIYPIRKRSNLLLCSLLLGNVLVNNTLTILLDDLTSGMIAVVLSTFGIVIFGEIIPQAICSRHGLAIGAKTLWVTKLFMLLTFPLSYPISRILDFVLGAEIRTVYNRKRLMEFIRLTKEDNNLQNEEVDIISGALELTKKTVADVMTKINDVFMVPITSVLDFETVSEIMKQGYSRIPVYDGDRSNVVALLSIKDLAFVDPDIQTPLRTLCEFYNHPVNFVFEDTTLDVMLNEFKKGRSHLSLVRRVNNEEDGDPFYELLGIVTLEDVIEEIIQSEIIDETDVLTDNRRKHVRKESQTRQDFSDFARLGVGDKKVTTISPQLALATYQYLSTSVAPFKSQYISESVLKKLMAQDVFLKSKVGKEGYEPSSNVLFQAGKAADYFILILEGRCLVTVSKENLVFEAGPFASFGLPVITMNTSEQDLQGSTSGTESTPYRVFVPDYTVVATGETVYMKVHFAIYRSAVTATLLERQQRQDSDSREVSKAESGRNSQCSNSKDTSEDLSV</sequence>
<dbReference type="EMBL" id="BGPR01000239">
    <property type="protein sequence ID" value="GBM07153.1"/>
    <property type="molecule type" value="Genomic_DNA"/>
</dbReference>
<dbReference type="Pfam" id="PF01595">
    <property type="entry name" value="CNNM"/>
    <property type="match status" value="1"/>
</dbReference>
<dbReference type="GO" id="GO:0006811">
    <property type="term" value="P:monoatomic ion transport"/>
    <property type="evidence" value="ECO:0007669"/>
    <property type="project" value="UniProtKB-KW"/>
</dbReference>
<feature type="transmembrane region" description="Helical" evidence="14">
    <location>
        <begin position="358"/>
        <end position="376"/>
    </location>
</feature>